<sequence>LLDDNPVNWLHDFVRRGKGSVSKLPFDEIFIDQLNGDDTNSISTMTNTLAEMSSKNSNVVKIGGDVSRLLFLDQIE</sequence>
<proteinExistence type="predicted"/>
<dbReference type="EMBL" id="ADBV01007656">
    <property type="protein sequence ID" value="EJW77540.1"/>
    <property type="molecule type" value="Genomic_DNA"/>
</dbReference>
<protein>
    <submittedName>
        <fullName evidence="1">Uncharacterized protein</fullName>
    </submittedName>
</protein>
<evidence type="ECO:0000313" key="2">
    <source>
        <dbReference type="Proteomes" id="UP000004810"/>
    </source>
</evidence>
<organism evidence="1 2">
    <name type="scientific">Wuchereria bancrofti</name>
    <dbReference type="NCBI Taxonomy" id="6293"/>
    <lineage>
        <taxon>Eukaryota</taxon>
        <taxon>Metazoa</taxon>
        <taxon>Ecdysozoa</taxon>
        <taxon>Nematoda</taxon>
        <taxon>Chromadorea</taxon>
        <taxon>Rhabditida</taxon>
        <taxon>Spirurina</taxon>
        <taxon>Spiruromorpha</taxon>
        <taxon>Filarioidea</taxon>
        <taxon>Onchocercidae</taxon>
        <taxon>Wuchereria</taxon>
    </lineage>
</organism>
<dbReference type="AlphaFoldDB" id="J9AT10"/>
<evidence type="ECO:0000313" key="1">
    <source>
        <dbReference type="EMBL" id="EJW77540.1"/>
    </source>
</evidence>
<reference evidence="2" key="1">
    <citation type="submission" date="2012-08" db="EMBL/GenBank/DDBJ databases">
        <title>The Genome Sequence of Wuchereria bancrofti.</title>
        <authorList>
            <person name="Nutman T.B."/>
            <person name="Fink D.L."/>
            <person name="Russ C."/>
            <person name="Young S."/>
            <person name="Zeng Q."/>
            <person name="Koehrsen M."/>
            <person name="Alvarado L."/>
            <person name="Berlin A."/>
            <person name="Chapman S.B."/>
            <person name="Chen Z."/>
            <person name="Freedman E."/>
            <person name="Gellesch M."/>
            <person name="Goldberg J."/>
            <person name="Griggs A."/>
            <person name="Gujja S."/>
            <person name="Heilman E.R."/>
            <person name="Heiman D."/>
            <person name="Hepburn T."/>
            <person name="Howarth C."/>
            <person name="Jen D."/>
            <person name="Larson L."/>
            <person name="Lewis B."/>
            <person name="Mehta T."/>
            <person name="Park D."/>
            <person name="Pearson M."/>
            <person name="Roberts A."/>
            <person name="Saif S."/>
            <person name="Shea T."/>
            <person name="Shenoy N."/>
            <person name="Sisk P."/>
            <person name="Stolte C."/>
            <person name="Sykes S."/>
            <person name="Walk T."/>
            <person name="White J."/>
            <person name="Yandava C."/>
            <person name="Haas B."/>
            <person name="Henn M.R."/>
            <person name="Nusbaum C."/>
            <person name="Birren B."/>
        </authorList>
    </citation>
    <scope>NUCLEOTIDE SEQUENCE [LARGE SCALE GENOMIC DNA]</scope>
    <source>
        <strain evidence="2">NA</strain>
    </source>
</reference>
<comment type="caution">
    <text evidence="1">The sequence shown here is derived from an EMBL/GenBank/DDBJ whole genome shotgun (WGS) entry which is preliminary data.</text>
</comment>
<feature type="non-terminal residue" evidence="1">
    <location>
        <position position="1"/>
    </location>
</feature>
<accession>J9AT10</accession>
<gene>
    <name evidence="1" type="ORF">WUBG_11553</name>
</gene>
<feature type="non-terminal residue" evidence="1">
    <location>
        <position position="76"/>
    </location>
</feature>
<name>J9AT10_WUCBA</name>
<dbReference type="Proteomes" id="UP000004810">
    <property type="component" value="Unassembled WGS sequence"/>
</dbReference>